<proteinExistence type="predicted"/>
<dbReference type="PANTHER" id="PTHR43591">
    <property type="entry name" value="METHYLTRANSFERASE"/>
    <property type="match status" value="1"/>
</dbReference>
<evidence type="ECO:0000313" key="3">
    <source>
        <dbReference type="Proteomes" id="UP000178577"/>
    </source>
</evidence>
<dbReference type="Pfam" id="PF08241">
    <property type="entry name" value="Methyltransf_11"/>
    <property type="match status" value="1"/>
</dbReference>
<dbReference type="Gene3D" id="2.20.25.10">
    <property type="match status" value="1"/>
</dbReference>
<dbReference type="AlphaFoldDB" id="A0A1F5GBY1"/>
<dbReference type="PANTHER" id="PTHR43591:SF24">
    <property type="entry name" value="2-METHOXY-6-POLYPRENYL-1,4-BENZOQUINOL METHYLASE, MITOCHONDRIAL"/>
    <property type="match status" value="1"/>
</dbReference>
<organism evidence="2 3">
    <name type="scientific">Candidatus Curtissbacteria bacterium RIFCSPHIGHO2_01_FULL_40_12</name>
    <dbReference type="NCBI Taxonomy" id="1797710"/>
    <lineage>
        <taxon>Bacteria</taxon>
        <taxon>Candidatus Curtissiibacteriota</taxon>
    </lineage>
</organism>
<gene>
    <name evidence="2" type="ORF">A2693_01785</name>
</gene>
<dbReference type="Pfam" id="PF03966">
    <property type="entry name" value="Trm112p"/>
    <property type="match status" value="1"/>
</dbReference>
<comment type="caution">
    <text evidence="2">The sequence shown here is derived from an EMBL/GenBank/DDBJ whole genome shotgun (WGS) entry which is preliminary data.</text>
</comment>
<dbReference type="SUPFAM" id="SSF158997">
    <property type="entry name" value="Trm112p-like"/>
    <property type="match status" value="1"/>
</dbReference>
<reference evidence="2 3" key="1">
    <citation type="journal article" date="2016" name="Nat. Commun.">
        <title>Thousands of microbial genomes shed light on interconnected biogeochemical processes in an aquifer system.</title>
        <authorList>
            <person name="Anantharaman K."/>
            <person name="Brown C.T."/>
            <person name="Hug L.A."/>
            <person name="Sharon I."/>
            <person name="Castelle C.J."/>
            <person name="Probst A.J."/>
            <person name="Thomas B.C."/>
            <person name="Singh A."/>
            <person name="Wilkins M.J."/>
            <person name="Karaoz U."/>
            <person name="Brodie E.L."/>
            <person name="Williams K.H."/>
            <person name="Hubbard S.S."/>
            <person name="Banfield J.F."/>
        </authorList>
    </citation>
    <scope>NUCLEOTIDE SEQUENCE [LARGE SCALE GENOMIC DNA]</scope>
</reference>
<accession>A0A1F5GBY1</accession>
<dbReference type="CDD" id="cd02440">
    <property type="entry name" value="AdoMet_MTases"/>
    <property type="match status" value="1"/>
</dbReference>
<dbReference type="GO" id="GO:0008757">
    <property type="term" value="F:S-adenosylmethionine-dependent methyltransferase activity"/>
    <property type="evidence" value="ECO:0007669"/>
    <property type="project" value="InterPro"/>
</dbReference>
<evidence type="ECO:0000313" key="2">
    <source>
        <dbReference type="EMBL" id="OGD89371.1"/>
    </source>
</evidence>
<dbReference type="InterPro" id="IPR029063">
    <property type="entry name" value="SAM-dependent_MTases_sf"/>
</dbReference>
<evidence type="ECO:0000259" key="1">
    <source>
        <dbReference type="Pfam" id="PF08241"/>
    </source>
</evidence>
<protein>
    <recommendedName>
        <fullName evidence="1">Methyltransferase type 11 domain-containing protein</fullName>
    </recommendedName>
</protein>
<dbReference type="Gene3D" id="3.40.50.150">
    <property type="entry name" value="Vaccinia Virus protein VP39"/>
    <property type="match status" value="1"/>
</dbReference>
<dbReference type="SUPFAM" id="SSF53335">
    <property type="entry name" value="S-adenosyl-L-methionine-dependent methyltransferases"/>
    <property type="match status" value="1"/>
</dbReference>
<feature type="domain" description="Methyltransferase type 11" evidence="1">
    <location>
        <begin position="67"/>
        <end position="165"/>
    </location>
</feature>
<dbReference type="InterPro" id="IPR013216">
    <property type="entry name" value="Methyltransf_11"/>
</dbReference>
<dbReference type="Proteomes" id="UP000178577">
    <property type="component" value="Unassembled WGS sequence"/>
</dbReference>
<sequence length="343" mass="39494">MRQTQEAKIGEVLFRQKLVNQHLGKDRLFFHESSAKQIRNILKERVASSHKIFQDLSRSKISLSPFLEVGAEKCQRSALLASKFNSTGFALDLSLESLKSAPFFAKNLGLKKVPNLICADAENLPFENNSFSFVFAFETLHHFPTPQKVLQEMRRVTADFGYVYFSEEPIKQDLNLKLWRRGYNLNSIEKILKKMLVLPFISKIGAAENQFGVLENEFSTKLWEKSLKDFIGASITIEPTFWGPKQKLINTGKRWPINLATRLTISIEGGGITVLYKKSGTEQRKKTKLTDLLRCPLCKKLNITRFKNKIICKFCRARYPIVNSVYVLIEPKLRKRLYPNLEK</sequence>
<dbReference type="InterPro" id="IPR005651">
    <property type="entry name" value="Trm112-like"/>
</dbReference>
<dbReference type="EMBL" id="MFAY01000011">
    <property type="protein sequence ID" value="OGD89371.1"/>
    <property type="molecule type" value="Genomic_DNA"/>
</dbReference>
<name>A0A1F5GBY1_9BACT</name>